<sequence length="87" mass="9991">MAQKINLKELEKKAWASTFEDGITDIGAGLILLVSTICQIFNESSPYLYPLFVVPALFIIVAKRYITVPRMGFVKFSRERTRKKYSE</sequence>
<evidence type="ECO:0000313" key="2">
    <source>
        <dbReference type="EMBL" id="QNO46757.1"/>
    </source>
</evidence>
<dbReference type="AlphaFoldDB" id="A0A7G9YFH3"/>
<feature type="transmembrane region" description="Helical" evidence="1">
    <location>
        <begin position="21"/>
        <end position="42"/>
    </location>
</feature>
<dbReference type="EMBL" id="MT631217">
    <property type="protein sequence ID" value="QNO46757.1"/>
    <property type="molecule type" value="Genomic_DNA"/>
</dbReference>
<name>A0A7G9YFH3_9EURY</name>
<protein>
    <submittedName>
        <fullName evidence="2">Uncharacterized protein</fullName>
    </submittedName>
</protein>
<organism evidence="2">
    <name type="scientific">Candidatus Methanogaster sp. ANME-2c ERB4</name>
    <dbReference type="NCBI Taxonomy" id="2759911"/>
    <lineage>
        <taxon>Archaea</taxon>
        <taxon>Methanobacteriati</taxon>
        <taxon>Methanobacteriota</taxon>
        <taxon>Stenosarchaea group</taxon>
        <taxon>Methanomicrobia</taxon>
        <taxon>Methanosarcinales</taxon>
        <taxon>ANME-2 cluster</taxon>
        <taxon>Candidatus Methanogasteraceae</taxon>
        <taxon>Candidatus Methanogaster</taxon>
    </lineage>
</organism>
<gene>
    <name evidence="2" type="ORF">DEIDBPHB_00006</name>
</gene>
<accession>A0A7G9YFH3</accession>
<feature type="transmembrane region" description="Helical" evidence="1">
    <location>
        <begin position="48"/>
        <end position="66"/>
    </location>
</feature>
<proteinExistence type="predicted"/>
<keyword evidence="1" id="KW-0472">Membrane</keyword>
<keyword evidence="1" id="KW-1133">Transmembrane helix</keyword>
<reference evidence="2" key="1">
    <citation type="submission" date="2020-06" db="EMBL/GenBank/DDBJ databases">
        <title>Unique genomic features of the anaerobic methanotrophic archaea.</title>
        <authorList>
            <person name="Chadwick G.L."/>
            <person name="Skennerton C.T."/>
            <person name="Laso-Perez R."/>
            <person name="Leu A.O."/>
            <person name="Speth D.R."/>
            <person name="Yu H."/>
            <person name="Morgan-Lang C."/>
            <person name="Hatzenpichler R."/>
            <person name="Goudeau D."/>
            <person name="Malmstrom R."/>
            <person name="Brazelton W.J."/>
            <person name="Woyke T."/>
            <person name="Hallam S.J."/>
            <person name="Tyson G.W."/>
            <person name="Wegener G."/>
            <person name="Boetius A."/>
            <person name="Orphan V."/>
        </authorList>
    </citation>
    <scope>NUCLEOTIDE SEQUENCE</scope>
</reference>
<evidence type="ECO:0000256" key="1">
    <source>
        <dbReference type="SAM" id="Phobius"/>
    </source>
</evidence>
<keyword evidence="1" id="KW-0812">Transmembrane</keyword>